<name>X1Q7I7_9ZZZZ</name>
<dbReference type="EMBL" id="BARW01001839">
    <property type="protein sequence ID" value="GAI64447.1"/>
    <property type="molecule type" value="Genomic_DNA"/>
</dbReference>
<sequence length="218" mass="24140">MARSLGISKTFRQLLRSRYHSQVYGDFRGILDTIIPVQSVGTGFSDIERIAWGIATFQLLHINRYSTSSITSAVDIAIEGIGYEADQPPIFPYANRRPLNGPMVVLTPPGVWVPWANTPAPGAIAWIPGVKPTLRFDNSQTIAITGNVTAPPPFWGLELMANSITYYDTALTAPIHQASQSWHTFHPPMILPAGMFLTVCTPINDSSLWISWRYREIG</sequence>
<gene>
    <name evidence="1" type="ORF">S12H4_05521</name>
</gene>
<organism evidence="1">
    <name type="scientific">marine sediment metagenome</name>
    <dbReference type="NCBI Taxonomy" id="412755"/>
    <lineage>
        <taxon>unclassified sequences</taxon>
        <taxon>metagenomes</taxon>
        <taxon>ecological metagenomes</taxon>
    </lineage>
</organism>
<protein>
    <submittedName>
        <fullName evidence="1">Uncharacterized protein</fullName>
    </submittedName>
</protein>
<reference evidence="1" key="1">
    <citation type="journal article" date="2014" name="Front. Microbiol.">
        <title>High frequency of phylogenetically diverse reductive dehalogenase-homologous genes in deep subseafloor sedimentary metagenomes.</title>
        <authorList>
            <person name="Kawai M."/>
            <person name="Futagami T."/>
            <person name="Toyoda A."/>
            <person name="Takaki Y."/>
            <person name="Nishi S."/>
            <person name="Hori S."/>
            <person name="Arai W."/>
            <person name="Tsubouchi T."/>
            <person name="Morono Y."/>
            <person name="Uchiyama I."/>
            <person name="Ito T."/>
            <person name="Fujiyama A."/>
            <person name="Inagaki F."/>
            <person name="Takami H."/>
        </authorList>
    </citation>
    <scope>NUCLEOTIDE SEQUENCE</scope>
    <source>
        <strain evidence="1">Expedition CK06-06</strain>
    </source>
</reference>
<dbReference type="AlphaFoldDB" id="X1Q7I7"/>
<evidence type="ECO:0000313" key="1">
    <source>
        <dbReference type="EMBL" id="GAI64447.1"/>
    </source>
</evidence>
<accession>X1Q7I7</accession>
<comment type="caution">
    <text evidence="1">The sequence shown here is derived from an EMBL/GenBank/DDBJ whole genome shotgun (WGS) entry which is preliminary data.</text>
</comment>
<proteinExistence type="predicted"/>